<dbReference type="Pfam" id="PF01569">
    <property type="entry name" value="PAP2"/>
    <property type="match status" value="1"/>
</dbReference>
<keyword evidence="1" id="KW-0812">Transmembrane</keyword>
<dbReference type="GO" id="GO:0042392">
    <property type="term" value="F:sphingosine-1-phosphate phosphatase activity"/>
    <property type="evidence" value="ECO:0007669"/>
    <property type="project" value="TreeGrafter"/>
</dbReference>
<protein>
    <submittedName>
        <fullName evidence="3">Sphingosine-1-phosphate phosphatase 1</fullName>
    </submittedName>
</protein>
<dbReference type="GO" id="GO:0006670">
    <property type="term" value="P:sphingosine metabolic process"/>
    <property type="evidence" value="ECO:0007669"/>
    <property type="project" value="TreeGrafter"/>
</dbReference>
<reference evidence="3" key="2">
    <citation type="submission" date="2025-09" db="UniProtKB">
        <authorList>
            <consortium name="Ensembl"/>
        </authorList>
    </citation>
    <scope>IDENTIFICATION</scope>
</reference>
<feature type="transmembrane region" description="Helical" evidence="1">
    <location>
        <begin position="316"/>
        <end position="335"/>
    </location>
</feature>
<evidence type="ECO:0000313" key="3">
    <source>
        <dbReference type="Ensembl" id="ENSPKIP00000001236.1"/>
    </source>
</evidence>
<dbReference type="InterPro" id="IPR036938">
    <property type="entry name" value="PAP2/HPO_sf"/>
</dbReference>
<dbReference type="SMART" id="SM00014">
    <property type="entry name" value="acidPPc"/>
    <property type="match status" value="1"/>
</dbReference>
<dbReference type="SUPFAM" id="SSF48317">
    <property type="entry name" value="Acid phosphatase/Vanadium-dependent haloperoxidase"/>
    <property type="match status" value="1"/>
</dbReference>
<reference evidence="3" key="1">
    <citation type="submission" date="2025-08" db="UniProtKB">
        <authorList>
            <consortium name="Ensembl"/>
        </authorList>
    </citation>
    <scope>IDENTIFICATION</scope>
</reference>
<dbReference type="CDD" id="cd03388">
    <property type="entry name" value="PAP2_SPPase1"/>
    <property type="match status" value="1"/>
</dbReference>
<dbReference type="InterPro" id="IPR000326">
    <property type="entry name" value="PAP2/HPO"/>
</dbReference>
<evidence type="ECO:0000256" key="1">
    <source>
        <dbReference type="SAM" id="Phobius"/>
    </source>
</evidence>
<feature type="transmembrane region" description="Helical" evidence="1">
    <location>
        <begin position="257"/>
        <end position="277"/>
    </location>
</feature>
<dbReference type="Ensembl" id="ENSPKIT00000025153.1">
    <property type="protein sequence ID" value="ENSPKIP00000001236.1"/>
    <property type="gene ID" value="ENSPKIG00000019609.1"/>
</dbReference>
<sequence>MASHLQRFIRLCQYLQDPHLVAKFQQMCGVKGTFPGKATEIAGQEEEKLQNGDCILHSADAETGGLSKRKDMTGSGKTALMNQVNPVRDAEEAAMRSAHWRLSAAPGSGKEEGKEAACELSEQKHESRSTVKPLRKNSLTGDVGQEFIIENKFLFYLFTFGTELGNEMFFIIFFPFLFWNIDAYVSRRLIVVWVLILYLGQCAKDLIRWTRPASPPVVKVEVFYNTEYSMPSTHAMTGTALPLSLFLLTYGRWEYPFIFGLSLVACWSLLVCVSRIYMGMHSVLEVITGFLYSLLILAVFQPLLNAIDHFYLTHRYAPLVIVTSHVGLGLLAFSLDTWSTSRSDTAQALGSGLGAALASRLNHLLGLMPDPALSQLPLSAPPLNVALLAKSFLRLVLGVLVLLAMKAVMKAVAIPLACRIFGIPGDDVRTARQHAPVELTYRYMVCGTLGFSCVFLVPAFFSCLNLS</sequence>
<feature type="domain" description="Phosphatidic acid phosphatase type 2/haloperoxidase" evidence="2">
    <location>
        <begin position="187"/>
        <end position="301"/>
    </location>
</feature>
<dbReference type="STRING" id="1676925.ENSPKIP00000001236"/>
<keyword evidence="1" id="KW-1133">Transmembrane helix</keyword>
<evidence type="ECO:0000313" key="4">
    <source>
        <dbReference type="Proteomes" id="UP000261540"/>
    </source>
</evidence>
<feature type="transmembrane region" description="Helical" evidence="1">
    <location>
        <begin position="385"/>
        <end position="405"/>
    </location>
</feature>
<dbReference type="GeneTree" id="ENSGT00940000158836"/>
<dbReference type="GO" id="GO:0005789">
    <property type="term" value="C:endoplasmic reticulum membrane"/>
    <property type="evidence" value="ECO:0007669"/>
    <property type="project" value="TreeGrafter"/>
</dbReference>
<proteinExistence type="predicted"/>
<name>A0A3B3Q752_9TELE</name>
<dbReference type="PANTHER" id="PTHR14969:SF27">
    <property type="entry name" value="SI:CH211-212G7.6"/>
    <property type="match status" value="1"/>
</dbReference>
<accession>A0A3B3Q752</accession>
<keyword evidence="1" id="KW-0472">Membrane</keyword>
<feature type="transmembrane region" description="Helical" evidence="1">
    <location>
        <begin position="347"/>
        <end position="365"/>
    </location>
</feature>
<keyword evidence="4" id="KW-1185">Reference proteome</keyword>
<dbReference type="Proteomes" id="UP000261540">
    <property type="component" value="Unplaced"/>
</dbReference>
<organism evidence="3 4">
    <name type="scientific">Paramormyrops kingsleyae</name>
    <dbReference type="NCBI Taxonomy" id="1676925"/>
    <lineage>
        <taxon>Eukaryota</taxon>
        <taxon>Metazoa</taxon>
        <taxon>Chordata</taxon>
        <taxon>Craniata</taxon>
        <taxon>Vertebrata</taxon>
        <taxon>Euteleostomi</taxon>
        <taxon>Actinopterygii</taxon>
        <taxon>Neopterygii</taxon>
        <taxon>Teleostei</taxon>
        <taxon>Osteoglossocephala</taxon>
        <taxon>Osteoglossomorpha</taxon>
        <taxon>Osteoglossiformes</taxon>
        <taxon>Mormyridae</taxon>
        <taxon>Paramormyrops</taxon>
    </lineage>
</organism>
<dbReference type="AlphaFoldDB" id="A0A3B3Q752"/>
<feature type="transmembrane region" description="Helical" evidence="1">
    <location>
        <begin position="439"/>
        <end position="461"/>
    </location>
</feature>
<feature type="transmembrane region" description="Helical" evidence="1">
    <location>
        <begin position="153"/>
        <end position="178"/>
    </location>
</feature>
<feature type="transmembrane region" description="Helical" evidence="1">
    <location>
        <begin position="190"/>
        <end position="207"/>
    </location>
</feature>
<dbReference type="Gene3D" id="1.20.144.10">
    <property type="entry name" value="Phosphatidic acid phosphatase type 2/haloperoxidase"/>
    <property type="match status" value="1"/>
</dbReference>
<feature type="transmembrane region" description="Helical" evidence="1">
    <location>
        <begin position="284"/>
        <end position="304"/>
    </location>
</feature>
<dbReference type="OrthoDB" id="301434at2759"/>
<dbReference type="PANTHER" id="PTHR14969">
    <property type="entry name" value="SPHINGOSINE-1-PHOSPHATE PHOSPHOHYDROLASE"/>
    <property type="match status" value="1"/>
</dbReference>
<evidence type="ECO:0000259" key="2">
    <source>
        <dbReference type="SMART" id="SM00014"/>
    </source>
</evidence>